<dbReference type="InterPro" id="IPR025151">
    <property type="entry name" value="ELYS_dom"/>
</dbReference>
<dbReference type="Pfam" id="PF13934">
    <property type="entry name" value="ELYS"/>
    <property type="match status" value="1"/>
</dbReference>
<organism evidence="4 5">
    <name type="scientific">Paraphaeosphaeria minitans</name>
    <dbReference type="NCBI Taxonomy" id="565426"/>
    <lineage>
        <taxon>Eukaryota</taxon>
        <taxon>Fungi</taxon>
        <taxon>Dikarya</taxon>
        <taxon>Ascomycota</taxon>
        <taxon>Pezizomycotina</taxon>
        <taxon>Dothideomycetes</taxon>
        <taxon>Pleosporomycetidae</taxon>
        <taxon>Pleosporales</taxon>
        <taxon>Massarineae</taxon>
        <taxon>Didymosphaeriaceae</taxon>
        <taxon>Paraphaeosphaeria</taxon>
    </lineage>
</organism>
<keyword evidence="5" id="KW-1185">Reference proteome</keyword>
<proteinExistence type="predicted"/>
<gene>
    <name evidence="4" type="ORF">PMIN01_10441</name>
</gene>
<evidence type="ECO:0000259" key="3">
    <source>
        <dbReference type="Pfam" id="PF13934"/>
    </source>
</evidence>
<protein>
    <recommendedName>
        <fullName evidence="3">ELYS-like domain-containing protein</fullName>
    </recommendedName>
</protein>
<evidence type="ECO:0000256" key="1">
    <source>
        <dbReference type="ARBA" id="ARBA00004123"/>
    </source>
</evidence>
<dbReference type="Proteomes" id="UP000756921">
    <property type="component" value="Unassembled WGS sequence"/>
</dbReference>
<evidence type="ECO:0000313" key="5">
    <source>
        <dbReference type="Proteomes" id="UP000756921"/>
    </source>
</evidence>
<name>A0A9P6KME2_9PLEO</name>
<feature type="domain" description="ELYS-like" evidence="3">
    <location>
        <begin position="35"/>
        <end position="276"/>
    </location>
</feature>
<sequence length="340" mass="39082">MFDIEDYDQIFPYGSYAEGLRRDIAECQSTLGGRTFFERLLELLNINCQLTYLGRKIYPPNGDDGLRELHNRICEAPITLHYKHCLVFYLLRDLSPHYKTSPEWATQFATSVHLETRFWTFIEGIWELDHLQFDNAVGHLTHPSIIPTFPDEILLTLVNRRHHQLSTMSETDILPLAYYNCVKPPLATEAVRQPFVQYLAARNVTETYYWIRARPDHEHRQLLEALVEQTLDHRAWGAGDPSVIESIYPRQEKAVELVGLPFSPEEEEWIEKSLTEGKGRTLKGAEDTVLMRKIATGRLHSFVAGKSKQGKAHHGVDWKTLKDGVKKGLGPREGEEGFKA</sequence>
<dbReference type="EMBL" id="WJXW01000012">
    <property type="protein sequence ID" value="KAF9731424.1"/>
    <property type="molecule type" value="Genomic_DNA"/>
</dbReference>
<comment type="subcellular location">
    <subcellularLocation>
        <location evidence="1">Nucleus</location>
    </subcellularLocation>
</comment>
<reference evidence="4" key="1">
    <citation type="journal article" date="2020" name="Mol. Plant Microbe Interact.">
        <title>Genome Sequence of the Biocontrol Agent Coniothyrium minitans strain Conio (IMI 134523).</title>
        <authorList>
            <person name="Patel D."/>
            <person name="Shittu T.A."/>
            <person name="Baroncelli R."/>
            <person name="Muthumeenakshi S."/>
            <person name="Osborne T.H."/>
            <person name="Janganan T.K."/>
            <person name="Sreenivasaprasad S."/>
        </authorList>
    </citation>
    <scope>NUCLEOTIDE SEQUENCE</scope>
    <source>
        <strain evidence="4">Conio</strain>
    </source>
</reference>
<dbReference type="OrthoDB" id="20729at2759"/>
<dbReference type="AlphaFoldDB" id="A0A9P6KME2"/>
<keyword evidence="2" id="KW-0539">Nucleus</keyword>
<accession>A0A9P6KME2</accession>
<evidence type="ECO:0000256" key="2">
    <source>
        <dbReference type="ARBA" id="ARBA00023242"/>
    </source>
</evidence>
<dbReference type="GO" id="GO:0005634">
    <property type="term" value="C:nucleus"/>
    <property type="evidence" value="ECO:0007669"/>
    <property type="project" value="UniProtKB-SubCell"/>
</dbReference>
<comment type="caution">
    <text evidence="4">The sequence shown here is derived from an EMBL/GenBank/DDBJ whole genome shotgun (WGS) entry which is preliminary data.</text>
</comment>
<evidence type="ECO:0000313" key="4">
    <source>
        <dbReference type="EMBL" id="KAF9731424.1"/>
    </source>
</evidence>